<evidence type="ECO:0000256" key="4">
    <source>
        <dbReference type="SAM" id="MobiDB-lite"/>
    </source>
</evidence>
<evidence type="ECO:0000256" key="1">
    <source>
        <dbReference type="ARBA" id="ARBA00004123"/>
    </source>
</evidence>
<keyword evidence="3" id="KW-0539">Nucleus</keyword>
<feature type="region of interest" description="Disordered" evidence="4">
    <location>
        <begin position="838"/>
        <end position="863"/>
    </location>
</feature>
<dbReference type="InterPro" id="IPR011989">
    <property type="entry name" value="ARM-like"/>
</dbReference>
<dbReference type="InterPro" id="IPR057860">
    <property type="entry name" value="HEAT_RRP12_N"/>
</dbReference>
<accession>A0AAD9I5Y6</accession>
<feature type="domain" description="RRP12 N-terminal HEAT" evidence="6">
    <location>
        <begin position="15"/>
        <end position="73"/>
    </location>
</feature>
<sequence length="903" mass="98872">MASPSLEEKLAKIRSPKLQSQKQTAVILEAIDATLKEQNTPETPTAYFAALAALLNQAISADTFNQDLAAPVVKMAVGPPRISSLCIFDVIFEGMAGDEVSSSKLPRLLEIISEMRPAANDTQLLPPWIAVLSRGYDVSGQIQPIETFQALPEPFVMVSQFLASQSKNIRVSASECLVSFMANCVPDQVLLEPSVYDEKKTMEMKIYETVVQQIWSILPGYCDLPLDLVEAFDQPFAEMLANLLYQQVELRQDVCRALKNLVESNQAITAIEGEEDLVMQNRISTESAATNLQHLSAFSGNLLAVLFNVYSQTGAKTRGPVLQTINAFLSITPSAQLVATFEDVYKMLYPLLQSSPKQTKGKSNGANSHESKVPETSHTLMDLVITLSVYLPRSSYSSLFEIASLALLRDTEPQLQKKAYKLIPRLGESPEGKAALQERHAELQNLLLSSAEKVTTPARRERLAAIAAMIDFVPDGSLHFIPTILREVVIGCKDHNERARTTAFGALVAMGRRMSSAAGSVIDNKKVPNMAADASAVASIEEYFTMVSAGLMGSTPNVISASITALARILYEFRHLLRDDTMAELVQLVDVFLASNNREIVRSVLGFVKVCILSLPTHVIQPRLSKLIPDLMVWSHEHKGHLRAKVKHILERMVRRFGVDAVMEYCPEADRKLITNIRKTKERSKRRKNAAREQGEMDDEDEHAATRTGRFESEYDEALYSSDESDDTGTEDHQEDDRRGSNGTRKSRHGGSAYIVEDPDEPLDLLGRGAFTKISTTRPSKPKRHVSLKAKVGTDGKLVLGREGNGEVEVMDLDEPAHEAEDGVTAYLAALRSEDMPRRGQRGKLKFASGMKSKDDDDNDVEYGNKTLEAVNGAEVGLAATGGAAGEAGPGAGAGADVLERAA</sequence>
<evidence type="ECO:0000259" key="5">
    <source>
        <dbReference type="Pfam" id="PF08161"/>
    </source>
</evidence>
<dbReference type="GO" id="GO:0005634">
    <property type="term" value="C:nucleus"/>
    <property type="evidence" value="ECO:0007669"/>
    <property type="project" value="UniProtKB-SubCell"/>
</dbReference>
<feature type="compositionally biased region" description="Basic residues" evidence="4">
    <location>
        <begin position="680"/>
        <end position="689"/>
    </location>
</feature>
<dbReference type="EMBL" id="JAQQPM010000004">
    <property type="protein sequence ID" value="KAK2070897.1"/>
    <property type="molecule type" value="Genomic_DNA"/>
</dbReference>
<evidence type="ECO:0000259" key="6">
    <source>
        <dbReference type="Pfam" id="PF25772"/>
    </source>
</evidence>
<dbReference type="PANTHER" id="PTHR48287:SF1">
    <property type="entry name" value="ARM REPEAT SUPERFAMILY PROTEIN"/>
    <property type="match status" value="1"/>
</dbReference>
<protein>
    <recommendedName>
        <fullName evidence="9">Ribosomal RNA-processing protein 12-like conserved domain-containing protein</fullName>
    </recommendedName>
</protein>
<reference evidence="7" key="1">
    <citation type="journal article" date="2023" name="Mol. Plant Microbe Interact.">
        <title>Elucidating the Obligate Nature and Biological Capacity of an Invasive Fungal Corn Pathogen.</title>
        <authorList>
            <person name="MacCready J.S."/>
            <person name="Roggenkamp E.M."/>
            <person name="Gdanetz K."/>
            <person name="Chilvers M.I."/>
        </authorList>
    </citation>
    <scope>NUCLEOTIDE SEQUENCE</scope>
    <source>
        <strain evidence="7">PM02</strain>
    </source>
</reference>
<keyword evidence="8" id="KW-1185">Reference proteome</keyword>
<dbReference type="AlphaFoldDB" id="A0AAD9I5Y6"/>
<dbReference type="PANTHER" id="PTHR48287">
    <property type="entry name" value="ARM REPEAT SUPERFAMILY PROTEIN"/>
    <property type="match status" value="1"/>
</dbReference>
<comment type="similarity">
    <text evidence="2">Belongs to the RRP12 family.</text>
</comment>
<dbReference type="Pfam" id="PF25772">
    <property type="entry name" value="HEAT_RRP12_N"/>
    <property type="match status" value="1"/>
</dbReference>
<dbReference type="InterPro" id="IPR052087">
    <property type="entry name" value="RRP12"/>
</dbReference>
<dbReference type="Proteomes" id="UP001217918">
    <property type="component" value="Unassembled WGS sequence"/>
</dbReference>
<dbReference type="InterPro" id="IPR012978">
    <property type="entry name" value="HEAT_RRP12"/>
</dbReference>
<feature type="domain" description="RRP12 HEAT" evidence="5">
    <location>
        <begin position="197"/>
        <end position="313"/>
    </location>
</feature>
<evidence type="ECO:0008006" key="9">
    <source>
        <dbReference type="Google" id="ProtNLM"/>
    </source>
</evidence>
<dbReference type="InterPro" id="IPR016024">
    <property type="entry name" value="ARM-type_fold"/>
</dbReference>
<proteinExistence type="inferred from homology"/>
<feature type="compositionally biased region" description="Basic and acidic residues" evidence="4">
    <location>
        <begin position="730"/>
        <end position="740"/>
    </location>
</feature>
<feature type="region of interest" description="Disordered" evidence="4">
    <location>
        <begin position="881"/>
        <end position="903"/>
    </location>
</feature>
<gene>
    <name evidence="7" type="ORF">P8C59_005359</name>
</gene>
<organism evidence="7 8">
    <name type="scientific">Phyllachora maydis</name>
    <dbReference type="NCBI Taxonomy" id="1825666"/>
    <lineage>
        <taxon>Eukaryota</taxon>
        <taxon>Fungi</taxon>
        <taxon>Dikarya</taxon>
        <taxon>Ascomycota</taxon>
        <taxon>Pezizomycotina</taxon>
        <taxon>Sordariomycetes</taxon>
        <taxon>Sordariomycetidae</taxon>
        <taxon>Phyllachorales</taxon>
        <taxon>Phyllachoraceae</taxon>
        <taxon>Phyllachora</taxon>
    </lineage>
</organism>
<evidence type="ECO:0000313" key="7">
    <source>
        <dbReference type="EMBL" id="KAK2070897.1"/>
    </source>
</evidence>
<feature type="compositionally biased region" description="Gly residues" evidence="4">
    <location>
        <begin position="883"/>
        <end position="894"/>
    </location>
</feature>
<dbReference type="SUPFAM" id="SSF48371">
    <property type="entry name" value="ARM repeat"/>
    <property type="match status" value="1"/>
</dbReference>
<comment type="subcellular location">
    <subcellularLocation>
        <location evidence="1">Nucleus</location>
    </subcellularLocation>
</comment>
<dbReference type="Pfam" id="PF08161">
    <property type="entry name" value="RRP12_HEAT"/>
    <property type="match status" value="1"/>
</dbReference>
<evidence type="ECO:0000313" key="8">
    <source>
        <dbReference type="Proteomes" id="UP001217918"/>
    </source>
</evidence>
<comment type="caution">
    <text evidence="7">The sequence shown here is derived from an EMBL/GenBank/DDBJ whole genome shotgun (WGS) entry which is preliminary data.</text>
</comment>
<name>A0AAD9I5Y6_9PEZI</name>
<evidence type="ECO:0000256" key="3">
    <source>
        <dbReference type="ARBA" id="ARBA00023242"/>
    </source>
</evidence>
<dbReference type="Gene3D" id="1.25.10.10">
    <property type="entry name" value="Leucine-rich Repeat Variant"/>
    <property type="match status" value="1"/>
</dbReference>
<feature type="compositionally biased region" description="Basic and acidic residues" evidence="4">
    <location>
        <begin position="703"/>
        <end position="713"/>
    </location>
</feature>
<feature type="region of interest" description="Disordered" evidence="4">
    <location>
        <begin position="680"/>
        <end position="762"/>
    </location>
</feature>
<evidence type="ECO:0000256" key="2">
    <source>
        <dbReference type="ARBA" id="ARBA00007690"/>
    </source>
</evidence>